<proteinExistence type="predicted"/>
<name>A0A0A9CBD0_ARUDO</name>
<accession>A0A0A9CBD0</accession>
<reference evidence="1" key="2">
    <citation type="journal article" date="2015" name="Data Brief">
        <title>Shoot transcriptome of the giant reed, Arundo donax.</title>
        <authorList>
            <person name="Barrero R.A."/>
            <person name="Guerrero F.D."/>
            <person name="Moolhuijzen P."/>
            <person name="Goolsby J.A."/>
            <person name="Tidwell J."/>
            <person name="Bellgard S.E."/>
            <person name="Bellgard M.I."/>
        </authorList>
    </citation>
    <scope>NUCLEOTIDE SEQUENCE</scope>
    <source>
        <tissue evidence="1">Shoot tissue taken approximately 20 cm above the soil surface</tissue>
    </source>
</reference>
<evidence type="ECO:0000313" key="1">
    <source>
        <dbReference type="EMBL" id="JAD71763.1"/>
    </source>
</evidence>
<sequence length="83" mass="9520">MHNKECPEGRVRINAFSCCMTRIALPRTLQIHPSHLCKLFFFFTKNVLSSHLPVTLMNILTSRPFLDGALIYTGPRNNCVKMK</sequence>
<dbReference type="AlphaFoldDB" id="A0A0A9CBD0"/>
<reference evidence="1" key="1">
    <citation type="submission" date="2014-09" db="EMBL/GenBank/DDBJ databases">
        <authorList>
            <person name="Magalhaes I.L.F."/>
            <person name="Oliveira U."/>
            <person name="Santos F.R."/>
            <person name="Vidigal T.H.D.A."/>
            <person name="Brescovit A.D."/>
            <person name="Santos A.J."/>
        </authorList>
    </citation>
    <scope>NUCLEOTIDE SEQUENCE</scope>
    <source>
        <tissue evidence="1">Shoot tissue taken approximately 20 cm above the soil surface</tissue>
    </source>
</reference>
<protein>
    <submittedName>
        <fullName evidence="1">Uncharacterized protein</fullName>
    </submittedName>
</protein>
<dbReference type="EMBL" id="GBRH01226132">
    <property type="protein sequence ID" value="JAD71763.1"/>
    <property type="molecule type" value="Transcribed_RNA"/>
</dbReference>
<organism evidence="1">
    <name type="scientific">Arundo donax</name>
    <name type="common">Giant reed</name>
    <name type="synonym">Donax arundinaceus</name>
    <dbReference type="NCBI Taxonomy" id="35708"/>
    <lineage>
        <taxon>Eukaryota</taxon>
        <taxon>Viridiplantae</taxon>
        <taxon>Streptophyta</taxon>
        <taxon>Embryophyta</taxon>
        <taxon>Tracheophyta</taxon>
        <taxon>Spermatophyta</taxon>
        <taxon>Magnoliopsida</taxon>
        <taxon>Liliopsida</taxon>
        <taxon>Poales</taxon>
        <taxon>Poaceae</taxon>
        <taxon>PACMAD clade</taxon>
        <taxon>Arundinoideae</taxon>
        <taxon>Arundineae</taxon>
        <taxon>Arundo</taxon>
    </lineage>
</organism>